<dbReference type="PANTHER" id="PTHR34983">
    <property type="entry name" value="ARABINOGALACTAN ENDO-BETA-1,4-GALACTANASE A"/>
    <property type="match status" value="1"/>
</dbReference>
<feature type="chain" id="PRO_5044976741" description="Arabinogalactan endo-beta-1,4-galactanase" evidence="4">
    <location>
        <begin position="27"/>
        <end position="403"/>
    </location>
</feature>
<keyword evidence="4" id="KW-0732">Signal</keyword>
<gene>
    <name evidence="5" type="ORF">GCM10023095_26840</name>
</gene>
<dbReference type="RefSeq" id="WP_345013984.1">
    <property type="nucleotide sequence ID" value="NZ_BAABFC010000020.1"/>
</dbReference>
<dbReference type="Proteomes" id="UP001501321">
    <property type="component" value="Unassembled WGS sequence"/>
</dbReference>
<dbReference type="EMBL" id="BAABFC010000020">
    <property type="protein sequence ID" value="GAA4502346.1"/>
    <property type="molecule type" value="Genomic_DNA"/>
</dbReference>
<name>A0ABP8QFD7_9GAMM</name>
<keyword evidence="3 4" id="KW-0326">Glycosidase</keyword>
<comment type="catalytic activity">
    <reaction evidence="4">
        <text>The enzyme specifically hydrolyzes (1-&gt;4)-beta-D-galactosidic linkages in type I arabinogalactans.</text>
        <dbReference type="EC" id="3.2.1.89"/>
    </reaction>
</comment>
<proteinExistence type="inferred from homology"/>
<keyword evidence="2 4" id="KW-0378">Hydrolase</keyword>
<accession>A0ABP8QFD7</accession>
<dbReference type="PANTHER" id="PTHR34983:SF2">
    <property type="entry name" value="ENDO-BETA-1,4-GALACTANASE"/>
    <property type="match status" value="1"/>
</dbReference>
<reference evidence="6" key="1">
    <citation type="journal article" date="2019" name="Int. J. Syst. Evol. Microbiol.">
        <title>The Global Catalogue of Microorganisms (GCM) 10K type strain sequencing project: providing services to taxonomists for standard genome sequencing and annotation.</title>
        <authorList>
            <consortium name="The Broad Institute Genomics Platform"/>
            <consortium name="The Broad Institute Genome Sequencing Center for Infectious Disease"/>
            <person name="Wu L."/>
            <person name="Ma J."/>
        </authorList>
    </citation>
    <scope>NUCLEOTIDE SEQUENCE [LARGE SCALE GENOMIC DNA]</scope>
    <source>
        <strain evidence="6">JCM 32226</strain>
    </source>
</reference>
<dbReference type="InterPro" id="IPR017853">
    <property type="entry name" value="GH"/>
</dbReference>
<evidence type="ECO:0000256" key="1">
    <source>
        <dbReference type="ARBA" id="ARBA00010687"/>
    </source>
</evidence>
<keyword evidence="6" id="KW-1185">Reference proteome</keyword>
<comment type="caution">
    <text evidence="5">The sequence shown here is derived from an EMBL/GenBank/DDBJ whole genome shotgun (WGS) entry which is preliminary data.</text>
</comment>
<protein>
    <recommendedName>
        <fullName evidence="4">Arabinogalactan endo-beta-1,4-galactanase</fullName>
        <ecNumber evidence="4">3.2.1.89</ecNumber>
    </recommendedName>
</protein>
<evidence type="ECO:0000256" key="3">
    <source>
        <dbReference type="ARBA" id="ARBA00023295"/>
    </source>
</evidence>
<sequence>MKLKKSLVFAAMLLAGGMSVMAPATAAETVQIKPVAGVPADFIKGADVSMLSEVERLGGKFYNAEGKQQDALQILKDNGFNYIRLRLWVDPKDAEGHGYGGGNNDLASTLAMAKRVKAMGFKLLLDYHYSDFWTDPGRQNKPKAWANMSTDELVKAIHDYTKQTFAEFKQAGALPDMVQIGNEINGGMLWPNGKNWGDGVGGFDALAAMLKAGVSGVRENLSDPSQVKIMLHLAEGTKNDTFQWWFDEISKRDVPFDVIGLSFYTYWNGPINALKFNMDDIAKRYNKDLIVVEAAYGYTYENCDNAENNFTEKEAEDGGYPGTVQGQADFLHDLMQSIVQVPDQRGKGIFYWEPTWLPTPGATWATKAGMKYNDDDWKEGNARENQSLFDCQGHVLPSMKVFN</sequence>
<dbReference type="Pfam" id="PF07745">
    <property type="entry name" value="Glyco_hydro_53"/>
    <property type="match status" value="1"/>
</dbReference>
<comment type="similarity">
    <text evidence="1 4">Belongs to the glycosyl hydrolase 53 family.</text>
</comment>
<dbReference type="EC" id="3.2.1.89" evidence="4"/>
<evidence type="ECO:0000256" key="2">
    <source>
        <dbReference type="ARBA" id="ARBA00022801"/>
    </source>
</evidence>
<feature type="signal peptide" evidence="4">
    <location>
        <begin position="1"/>
        <end position="26"/>
    </location>
</feature>
<dbReference type="SUPFAM" id="SSF51445">
    <property type="entry name" value="(Trans)glycosidases"/>
    <property type="match status" value="1"/>
</dbReference>
<evidence type="ECO:0000313" key="5">
    <source>
        <dbReference type="EMBL" id="GAA4502346.1"/>
    </source>
</evidence>
<dbReference type="InterPro" id="IPR011683">
    <property type="entry name" value="Glyco_hydro_53"/>
</dbReference>
<evidence type="ECO:0000313" key="6">
    <source>
        <dbReference type="Proteomes" id="UP001501321"/>
    </source>
</evidence>
<dbReference type="Gene3D" id="3.20.20.80">
    <property type="entry name" value="Glycosidases"/>
    <property type="match status" value="1"/>
</dbReference>
<evidence type="ECO:0000256" key="4">
    <source>
        <dbReference type="RuleBase" id="RU361192"/>
    </source>
</evidence>
<organism evidence="5 6">
    <name type="scientific">Pseudaeromonas paramecii</name>
    <dbReference type="NCBI Taxonomy" id="2138166"/>
    <lineage>
        <taxon>Bacteria</taxon>
        <taxon>Pseudomonadati</taxon>
        <taxon>Pseudomonadota</taxon>
        <taxon>Gammaproteobacteria</taxon>
        <taxon>Aeromonadales</taxon>
        <taxon>Aeromonadaceae</taxon>
        <taxon>Pseudaeromonas</taxon>
    </lineage>
</organism>